<dbReference type="AlphaFoldDB" id="A0A6G1L4Y5"/>
<dbReference type="EMBL" id="ML995850">
    <property type="protein sequence ID" value="KAF2767895.1"/>
    <property type="molecule type" value="Genomic_DNA"/>
</dbReference>
<accession>A0A6G1L4Y5</accession>
<organism evidence="2 3">
    <name type="scientific">Teratosphaeria nubilosa</name>
    <dbReference type="NCBI Taxonomy" id="161662"/>
    <lineage>
        <taxon>Eukaryota</taxon>
        <taxon>Fungi</taxon>
        <taxon>Dikarya</taxon>
        <taxon>Ascomycota</taxon>
        <taxon>Pezizomycotina</taxon>
        <taxon>Dothideomycetes</taxon>
        <taxon>Dothideomycetidae</taxon>
        <taxon>Mycosphaerellales</taxon>
        <taxon>Teratosphaeriaceae</taxon>
        <taxon>Teratosphaeria</taxon>
    </lineage>
</organism>
<keyword evidence="3" id="KW-1185">Reference proteome</keyword>
<evidence type="ECO:0000313" key="2">
    <source>
        <dbReference type="EMBL" id="KAF2767895.1"/>
    </source>
</evidence>
<gene>
    <name evidence="2" type="ORF">EJ03DRAFT_328775</name>
</gene>
<name>A0A6G1L4Y5_9PEZI</name>
<feature type="region of interest" description="Disordered" evidence="1">
    <location>
        <begin position="1"/>
        <end position="32"/>
    </location>
</feature>
<dbReference type="Proteomes" id="UP000799436">
    <property type="component" value="Unassembled WGS sequence"/>
</dbReference>
<evidence type="ECO:0000313" key="3">
    <source>
        <dbReference type="Proteomes" id="UP000799436"/>
    </source>
</evidence>
<reference evidence="2" key="1">
    <citation type="journal article" date="2020" name="Stud. Mycol.">
        <title>101 Dothideomycetes genomes: a test case for predicting lifestyles and emergence of pathogens.</title>
        <authorList>
            <person name="Haridas S."/>
            <person name="Albert R."/>
            <person name="Binder M."/>
            <person name="Bloem J."/>
            <person name="Labutti K."/>
            <person name="Salamov A."/>
            <person name="Andreopoulos B."/>
            <person name="Baker S."/>
            <person name="Barry K."/>
            <person name="Bills G."/>
            <person name="Bluhm B."/>
            <person name="Cannon C."/>
            <person name="Castanera R."/>
            <person name="Culley D."/>
            <person name="Daum C."/>
            <person name="Ezra D."/>
            <person name="Gonzalez J."/>
            <person name="Henrissat B."/>
            <person name="Kuo A."/>
            <person name="Liang C."/>
            <person name="Lipzen A."/>
            <person name="Lutzoni F."/>
            <person name="Magnuson J."/>
            <person name="Mondo S."/>
            <person name="Nolan M."/>
            <person name="Ohm R."/>
            <person name="Pangilinan J."/>
            <person name="Park H.-J."/>
            <person name="Ramirez L."/>
            <person name="Alfaro M."/>
            <person name="Sun H."/>
            <person name="Tritt A."/>
            <person name="Yoshinaga Y."/>
            <person name="Zwiers L.-H."/>
            <person name="Turgeon B."/>
            <person name="Goodwin S."/>
            <person name="Spatafora J."/>
            <person name="Crous P."/>
            <person name="Grigoriev I."/>
        </authorList>
    </citation>
    <scope>NUCLEOTIDE SEQUENCE</scope>
    <source>
        <strain evidence="2">CBS 116005</strain>
    </source>
</reference>
<proteinExistence type="predicted"/>
<protein>
    <submittedName>
        <fullName evidence="2">Uncharacterized protein</fullName>
    </submittedName>
</protein>
<sequence length="201" mass="21623">MRRGQGSARTERSSDKKHHHAHGTKTPGLLRAGYPRRGDAVVPYHRFSAPVRRTPATEFEENSIEYTTFHLPITGTLAQLLGVVAVTAESCNAGAARLMEMVLHRALLQLTVHVVRVSQKHNNSCAAVLGVCGIQGPTSSKDHGNLSLTSTHKLCGYLGNLGRLPAMAIRPARLLSVSHLPAQEQSSTAAIWCSCLQSTSS</sequence>
<evidence type="ECO:0000256" key="1">
    <source>
        <dbReference type="SAM" id="MobiDB-lite"/>
    </source>
</evidence>